<reference evidence="5" key="2">
    <citation type="journal article" date="2009" name="Genome Res.">
        <title>Comparative genomic analyses of the human fungal pathogens Coccidioides and their relatives.</title>
        <authorList>
            <person name="Sharpton T.J."/>
            <person name="Stajich J.E."/>
            <person name="Rounsley S.D."/>
            <person name="Gardner M.J."/>
            <person name="Wortman J.R."/>
            <person name="Jordar V.S."/>
            <person name="Maiti R."/>
            <person name="Kodira C.D."/>
            <person name="Neafsey D.E."/>
            <person name="Zeng Q."/>
            <person name="Hung C.-Y."/>
            <person name="McMahan C."/>
            <person name="Muszewska A."/>
            <person name="Grynberg M."/>
            <person name="Mandel M.A."/>
            <person name="Kellner E.M."/>
            <person name="Barker B.M."/>
            <person name="Galgiani J.N."/>
            <person name="Orbach M.J."/>
            <person name="Kirkland T.N."/>
            <person name="Cole G.T."/>
            <person name="Henn M.R."/>
            <person name="Birren B.W."/>
            <person name="Taylor J.W."/>
        </authorList>
    </citation>
    <scope>NUCLEOTIDE SEQUENCE [LARGE SCALE GENOMIC DNA]</scope>
    <source>
        <strain evidence="5">RMSCC 3488</strain>
    </source>
</reference>
<sequence length="266" mass="29283">MPNRPTGGRKSGRAHQPSTRSPECFDSLRKVLEDRGYPTEAPGHPSVGAEPPTKTLEDDVINMQIVLNRLIEDEGKEVVLVGHSYGGTVISNASDGLGRDQRAIAKKRGGIVLAIYLAGFLVPKGATLFYGLGGAWAPWMRFNGEYSYASDEAKRFYGDLSPENQQRWVSKLRHRSKASYLSLNTHEPWRNMPCGYILCENDCALPFPVQKMLVSSTEQKMQGDSSIGAQKLLTANLKASHSPFLSIPEKTAEVIEDMIGKICRSS</sequence>
<dbReference type="SUPFAM" id="SSF53474">
    <property type="entry name" value="alpha/beta-Hydrolases"/>
    <property type="match status" value="1"/>
</dbReference>
<dbReference type="Pfam" id="PF12697">
    <property type="entry name" value="Abhydrolase_6"/>
    <property type="match status" value="1"/>
</dbReference>
<dbReference type="PANTHER" id="PTHR37017">
    <property type="entry name" value="AB HYDROLASE-1 DOMAIN-CONTAINING PROTEIN-RELATED"/>
    <property type="match status" value="1"/>
</dbReference>
<reference evidence="4 5" key="1">
    <citation type="submission" date="2007-06" db="EMBL/GenBank/DDBJ databases">
        <title>The Genome Sequence of Coccidioides posadasii RMSCC_3488.</title>
        <authorList>
            <consortium name="Coccidioides Genome Resources Consortium"/>
            <consortium name="The Broad Institute Genome Sequencing Platform"/>
            <person name="Henn M.R."/>
            <person name="Sykes S."/>
            <person name="Young S."/>
            <person name="Jaffe D."/>
            <person name="Berlin A."/>
            <person name="Alvarez P."/>
            <person name="Butler J."/>
            <person name="Gnerre S."/>
            <person name="Grabherr M."/>
            <person name="Mauceli E."/>
            <person name="Brockman W."/>
            <person name="Kodira C."/>
            <person name="Alvarado L."/>
            <person name="Zeng Q."/>
            <person name="Crawford M."/>
            <person name="Antoine C."/>
            <person name="Devon K."/>
            <person name="Galgiani J."/>
            <person name="Orsborn K."/>
            <person name="Lewis M.L."/>
            <person name="Nusbaum C."/>
            <person name="Galagan J."/>
            <person name="Birren B."/>
        </authorList>
    </citation>
    <scope>NUCLEOTIDE SEQUENCE [LARGE SCALE GENOMIC DNA]</scope>
    <source>
        <strain evidence="4 5">RMSCC 3488</strain>
    </source>
</reference>
<proteinExistence type="predicted"/>
<keyword evidence="2" id="KW-0812">Transmembrane</keyword>
<dbReference type="AlphaFoldDB" id="A0A0J6FDU9"/>
<dbReference type="OrthoDB" id="408373at2759"/>
<organism evidence="4 5">
    <name type="scientific">Coccidioides posadasii RMSCC 3488</name>
    <dbReference type="NCBI Taxonomy" id="454284"/>
    <lineage>
        <taxon>Eukaryota</taxon>
        <taxon>Fungi</taxon>
        <taxon>Dikarya</taxon>
        <taxon>Ascomycota</taxon>
        <taxon>Pezizomycotina</taxon>
        <taxon>Eurotiomycetes</taxon>
        <taxon>Eurotiomycetidae</taxon>
        <taxon>Onygenales</taxon>
        <taxon>Onygenaceae</taxon>
        <taxon>Coccidioides</taxon>
    </lineage>
</organism>
<keyword evidence="2" id="KW-0472">Membrane</keyword>
<dbReference type="PANTHER" id="PTHR37017:SF11">
    <property type="entry name" value="ESTERASE_LIPASE_THIOESTERASE DOMAIN-CONTAINING PROTEIN"/>
    <property type="match status" value="1"/>
</dbReference>
<feature type="compositionally biased region" description="Basic and acidic residues" evidence="1">
    <location>
        <begin position="26"/>
        <end position="37"/>
    </location>
</feature>
<evidence type="ECO:0000259" key="3">
    <source>
        <dbReference type="Pfam" id="PF12697"/>
    </source>
</evidence>
<evidence type="ECO:0000256" key="2">
    <source>
        <dbReference type="SAM" id="Phobius"/>
    </source>
</evidence>
<name>A0A0J6FDU9_COCPO</name>
<evidence type="ECO:0000313" key="5">
    <source>
        <dbReference type="Proteomes" id="UP000054567"/>
    </source>
</evidence>
<feature type="region of interest" description="Disordered" evidence="1">
    <location>
        <begin position="1"/>
        <end position="53"/>
    </location>
</feature>
<dbReference type="InterPro" id="IPR052897">
    <property type="entry name" value="Sec-Metab_Biosynth_Hydrolase"/>
</dbReference>
<dbReference type="InterPro" id="IPR000073">
    <property type="entry name" value="AB_hydrolase_1"/>
</dbReference>
<dbReference type="InterPro" id="IPR029058">
    <property type="entry name" value="AB_hydrolase_fold"/>
</dbReference>
<feature type="transmembrane region" description="Helical" evidence="2">
    <location>
        <begin position="111"/>
        <end position="132"/>
    </location>
</feature>
<dbReference type="Gene3D" id="3.40.50.1820">
    <property type="entry name" value="alpha/beta hydrolase"/>
    <property type="match status" value="1"/>
</dbReference>
<keyword evidence="2" id="KW-1133">Transmembrane helix</keyword>
<protein>
    <recommendedName>
        <fullName evidence="3">AB hydrolase-1 domain-containing protein</fullName>
    </recommendedName>
</protein>
<evidence type="ECO:0000313" key="4">
    <source>
        <dbReference type="EMBL" id="KMM67460.1"/>
    </source>
</evidence>
<dbReference type="EMBL" id="DS268110">
    <property type="protein sequence ID" value="KMM67460.1"/>
    <property type="molecule type" value="Genomic_DNA"/>
</dbReference>
<dbReference type="Proteomes" id="UP000054567">
    <property type="component" value="Unassembled WGS sequence"/>
</dbReference>
<feature type="domain" description="AB hydrolase-1" evidence="3">
    <location>
        <begin position="21"/>
        <end position="253"/>
    </location>
</feature>
<gene>
    <name evidence="4" type="ORF">CPAG_03794</name>
</gene>
<dbReference type="VEuPathDB" id="FungiDB:CPAG_03794"/>
<evidence type="ECO:0000256" key="1">
    <source>
        <dbReference type="SAM" id="MobiDB-lite"/>
    </source>
</evidence>
<reference evidence="5" key="3">
    <citation type="journal article" date="2010" name="Genome Res.">
        <title>Population genomic sequencing of Coccidioides fungi reveals recent hybridization and transposon control.</title>
        <authorList>
            <person name="Neafsey D.E."/>
            <person name="Barker B.M."/>
            <person name="Sharpton T.J."/>
            <person name="Stajich J.E."/>
            <person name="Park D.J."/>
            <person name="Whiston E."/>
            <person name="Hung C.-Y."/>
            <person name="McMahan C."/>
            <person name="White J."/>
            <person name="Sykes S."/>
            <person name="Heiman D."/>
            <person name="Young S."/>
            <person name="Zeng Q."/>
            <person name="Abouelleil A."/>
            <person name="Aftuck L."/>
            <person name="Bessette D."/>
            <person name="Brown A."/>
            <person name="FitzGerald M."/>
            <person name="Lui A."/>
            <person name="Macdonald J.P."/>
            <person name="Priest M."/>
            <person name="Orbach M.J."/>
            <person name="Galgiani J.N."/>
            <person name="Kirkland T.N."/>
            <person name="Cole G.T."/>
            <person name="Birren B.W."/>
            <person name="Henn M.R."/>
            <person name="Taylor J.W."/>
            <person name="Rounsley S.D."/>
        </authorList>
    </citation>
    <scope>NUCLEOTIDE SEQUENCE [LARGE SCALE GENOMIC DNA]</scope>
    <source>
        <strain evidence="5">RMSCC 3488</strain>
    </source>
</reference>
<accession>A0A0J6FDU9</accession>